<name>A0A438C691_VITVI</name>
<dbReference type="Proteomes" id="UP000288805">
    <property type="component" value="Unassembled WGS sequence"/>
</dbReference>
<dbReference type="EMBL" id="QGNW01002513">
    <property type="protein sequence ID" value="RVW18775.1"/>
    <property type="molecule type" value="Genomic_DNA"/>
</dbReference>
<sequence>MAFYSVMQARPLLDERKYKELIDPRIVDSMMSTSSLDGSSNRKMP</sequence>
<comment type="caution">
    <text evidence="1">The sequence shown here is derived from an EMBL/GenBank/DDBJ whole genome shotgun (WGS) entry which is preliminary data.</text>
</comment>
<gene>
    <name evidence="1" type="ORF">CK203_107750</name>
</gene>
<proteinExistence type="predicted"/>
<organism evidence="1 2">
    <name type="scientific">Vitis vinifera</name>
    <name type="common">Grape</name>
    <dbReference type="NCBI Taxonomy" id="29760"/>
    <lineage>
        <taxon>Eukaryota</taxon>
        <taxon>Viridiplantae</taxon>
        <taxon>Streptophyta</taxon>
        <taxon>Embryophyta</taxon>
        <taxon>Tracheophyta</taxon>
        <taxon>Spermatophyta</taxon>
        <taxon>Magnoliopsida</taxon>
        <taxon>eudicotyledons</taxon>
        <taxon>Gunneridae</taxon>
        <taxon>Pentapetalae</taxon>
        <taxon>rosids</taxon>
        <taxon>Vitales</taxon>
        <taxon>Vitaceae</taxon>
        <taxon>Viteae</taxon>
        <taxon>Vitis</taxon>
    </lineage>
</organism>
<evidence type="ECO:0000313" key="2">
    <source>
        <dbReference type="Proteomes" id="UP000288805"/>
    </source>
</evidence>
<evidence type="ECO:0000313" key="1">
    <source>
        <dbReference type="EMBL" id="RVW18775.1"/>
    </source>
</evidence>
<dbReference type="AlphaFoldDB" id="A0A438C691"/>
<protein>
    <submittedName>
        <fullName evidence="1">Uncharacterized protein</fullName>
    </submittedName>
</protein>
<accession>A0A438C691</accession>
<reference evidence="1 2" key="1">
    <citation type="journal article" date="2018" name="PLoS Genet.">
        <title>Population sequencing reveals clonal diversity and ancestral inbreeding in the grapevine cultivar Chardonnay.</title>
        <authorList>
            <person name="Roach M.J."/>
            <person name="Johnson D.L."/>
            <person name="Bohlmann J."/>
            <person name="van Vuuren H.J."/>
            <person name="Jones S.J."/>
            <person name="Pretorius I.S."/>
            <person name="Schmidt S.A."/>
            <person name="Borneman A.R."/>
        </authorList>
    </citation>
    <scope>NUCLEOTIDE SEQUENCE [LARGE SCALE GENOMIC DNA]</scope>
    <source>
        <strain evidence="2">cv. Chardonnay</strain>
        <tissue evidence="1">Leaf</tissue>
    </source>
</reference>